<comment type="caution">
    <text evidence="1">The sequence shown here is derived from an EMBL/GenBank/DDBJ whole genome shotgun (WGS) entry which is preliminary data.</text>
</comment>
<proteinExistence type="predicted"/>
<evidence type="ECO:0000313" key="2">
    <source>
        <dbReference type="Proteomes" id="UP001055072"/>
    </source>
</evidence>
<name>A0ACB8TWU9_9APHY</name>
<evidence type="ECO:0000313" key="1">
    <source>
        <dbReference type="EMBL" id="KAI0086495.1"/>
    </source>
</evidence>
<protein>
    <submittedName>
        <fullName evidence="1">SEN1 N terminal-domain-containing protein</fullName>
    </submittedName>
</protein>
<dbReference type="EMBL" id="MU274923">
    <property type="protein sequence ID" value="KAI0086495.1"/>
    <property type="molecule type" value="Genomic_DNA"/>
</dbReference>
<gene>
    <name evidence="1" type="ORF">BDY19DRAFT_960220</name>
</gene>
<reference evidence="1" key="1">
    <citation type="journal article" date="2021" name="Environ. Microbiol.">
        <title>Gene family expansions and transcriptome signatures uncover fungal adaptations to wood decay.</title>
        <authorList>
            <person name="Hage H."/>
            <person name="Miyauchi S."/>
            <person name="Viragh M."/>
            <person name="Drula E."/>
            <person name="Min B."/>
            <person name="Chaduli D."/>
            <person name="Navarro D."/>
            <person name="Favel A."/>
            <person name="Norest M."/>
            <person name="Lesage-Meessen L."/>
            <person name="Balint B."/>
            <person name="Merenyi Z."/>
            <person name="de Eugenio L."/>
            <person name="Morin E."/>
            <person name="Martinez A.T."/>
            <person name="Baldrian P."/>
            <person name="Stursova M."/>
            <person name="Martinez M.J."/>
            <person name="Novotny C."/>
            <person name="Magnuson J.K."/>
            <person name="Spatafora J.W."/>
            <person name="Maurice S."/>
            <person name="Pangilinan J."/>
            <person name="Andreopoulos W."/>
            <person name="LaButti K."/>
            <person name="Hundley H."/>
            <person name="Na H."/>
            <person name="Kuo A."/>
            <person name="Barry K."/>
            <person name="Lipzen A."/>
            <person name="Henrissat B."/>
            <person name="Riley R."/>
            <person name="Ahrendt S."/>
            <person name="Nagy L.G."/>
            <person name="Grigoriev I.V."/>
            <person name="Martin F."/>
            <person name="Rosso M.N."/>
        </authorList>
    </citation>
    <scope>NUCLEOTIDE SEQUENCE</scope>
    <source>
        <strain evidence="1">CBS 384.51</strain>
    </source>
</reference>
<dbReference type="Proteomes" id="UP001055072">
    <property type="component" value="Unassembled WGS sequence"/>
</dbReference>
<accession>A0ACB8TWU9</accession>
<organism evidence="1 2">
    <name type="scientific">Irpex rosettiformis</name>
    <dbReference type="NCBI Taxonomy" id="378272"/>
    <lineage>
        <taxon>Eukaryota</taxon>
        <taxon>Fungi</taxon>
        <taxon>Dikarya</taxon>
        <taxon>Basidiomycota</taxon>
        <taxon>Agaricomycotina</taxon>
        <taxon>Agaricomycetes</taxon>
        <taxon>Polyporales</taxon>
        <taxon>Irpicaceae</taxon>
        <taxon>Irpex</taxon>
    </lineage>
</organism>
<sequence length="1954" mass="217995">MSGGGSSAELDRLRARLAHYRDHPTDTTGVPDQDLADFHKYLLKPEIASNITLHWFCSSAEPVTKEAAIFLLRLHAYNGGRVTEWRKHLHRCLAGCSECVRGLQENRLSSLHTYFGAFAENTLKRFYKTFDDELVRLIVETCESAQLRPGQPSTNGKTLADIPAPVFYLMLSNPTIVTNAKVIGLLRAHIPSAPVAGWPNDSPAAGLLLLLMEKTPEVRSWAALQANACTRGPMPRERFTAVHSKVLEMTMHAILPPTSSLESSFFSDDLSALWQGYSTILRFVPEEWLYPSKSNHLDVRQTVITHLSDKGPHFVEILKSFIVILDRLGANTWAEESDEFPHVVFNTVKDNTSYTEILQGLPADKGRWAIQWMEMYVKTIASLPAFGTTVPLVIQYLCEELQHERYQDVRGSAIWVASRLFRIILTDPKALADTSSLSLSPVWESLDIHARIFVSVAFGRAYSGASWLEAREAARELVKAVLKNDVTNIHLAISSLSKAHSAGLAAKRAKQRPADQSLPTIYSLQPIRTQIWRKTYESIQPNDSYGITTVLDTMVLISHVDDLNVEAFEAVFSDKRLQEFKEVIHDVNSALGTIRSGFEDALFRYLDFANSGAVLELLSQQVTAKKIVIMMFSPLNSIRQPVQALVGLAMDVESRLDCFRALLLNFPEASLNGMFEFLEKFIKFAPRAPEACSLSKSLALCFTDVIDALCSNPDGLLHKVSFLQAMGEPGPAVQLPKWWALMSEALSIIFRFTVGWANYCDTQDMITWMRDALIFGRDMLSQRRVIESSALALSPQSSKAQSISHMGSKMVRNLQGVLFQLTGWLKLTDEELLYQAFSLVQSLLGCFKETQVEPAADAMAKLTRYANASQAEQKHRLDKSRVNVLRDLLASFTEEEDDEVEIIEHVIQERDVPAKKAKAESTKEKVRQKQQTLTSMVSKSKESERKAPPPKLKKDLTVAERRKLDAASVLPKFSRAATIAPQPVASSSKPKTAIPVRPQLPPPSSDASESSSSEDEGAAALVALAKKHAAPKRPEERRQVKMLDAPMTGKYQRILQQRNNGIDEARRMALRLKPDISSLHRRLLSWNYDHEGPHPPGESLKLYTVPDRFESSRHFRETFEPLLLLECWAQIQQSKEADEAKFECRIVGRQYADYWIDMDIAFTESVTKDWGLTETDIVLLRHPHTRHCRLLKVQHFKQAPNGLLATLRMVATPSDPGPQVDSLWQLSKVFSLTTLHREYGALVALEYYDMVRTILNPVLQKITSPDQSELPRLMQMYKLNKPQATAILNALEADGFSLIQGPPGTGKTSTICGLVQLFLSRRKGPATFITVGQNSAPLQKEAPKKILLCAPSNAAIDEITFRLKEGASGPGQRTLPVKVVRVGNPKAMNASVKDVSLDSLTEQKLNSNSDGKSTAKDSGNEMSRLRTELDSTKKLRQQKEEEMSQIRDNTAKTMALDSEIQALRQKVRGLATQLDKLRDQQKGNQRTMDALSRRCRAEVLQEADVICATLAGSGHEILETLDFEMVIIDEAAQAIELSSLIPLKYRCNRCVMVGDPQQLPPTVISQEASKYGYNQSLFVRLQKHRPEAVHLLSIQYRMHPEISILPSRLFYNGRLQDGPDMSSKTQRPWHRSPKFGPYHFYNVAKGVEETGRFHSLINKAEAQVAVALYNRLRQEFSTFDFDFKVGIVTMYRAQVTELRRTFEQRFGVNITSTVDFNTVDGFQGQEKDIIILSCVRAGPGLSTVGFLADVRRMNVALTRAKASVFILGNAATLERSDQNWKAIVQDARDRAALIDADVSFFTTPVNTYNSQKAAKIPNKASGVKPPTSALPLAEDLVALGRNSSAKGVIPPSRTNDTNDNTMDILPSSIPPSNPPMEIGNVTIGHKRPADDSLQPPLPPAMRAQQIQPTQHGARLPKKPKQPIVPKPKPPRSIFINRNPHKPPPYGGSAGPSRS</sequence>
<keyword evidence="2" id="KW-1185">Reference proteome</keyword>